<feature type="transmembrane region" description="Helical" evidence="1">
    <location>
        <begin position="52"/>
        <end position="72"/>
    </location>
</feature>
<dbReference type="NCBIfam" id="TIGR02206">
    <property type="entry name" value="intg_mem_TP0381"/>
    <property type="match status" value="1"/>
</dbReference>
<dbReference type="InterPro" id="IPR011737">
    <property type="entry name" value="CHP02206_TP0381"/>
</dbReference>
<feature type="transmembrane region" description="Helical" evidence="1">
    <location>
        <begin position="20"/>
        <end position="40"/>
    </location>
</feature>
<gene>
    <name evidence="2" type="ORF">METZ01_LOCUS11696</name>
</gene>
<dbReference type="Pfam" id="PF14808">
    <property type="entry name" value="TMEM164"/>
    <property type="match status" value="1"/>
</dbReference>
<feature type="transmembrane region" description="Helical" evidence="1">
    <location>
        <begin position="173"/>
        <end position="193"/>
    </location>
</feature>
<name>A0A381NW49_9ZZZZ</name>
<dbReference type="EMBL" id="UINC01000644">
    <property type="protein sequence ID" value="SUZ58842.1"/>
    <property type="molecule type" value="Genomic_DNA"/>
</dbReference>
<feature type="transmembrane region" description="Helical" evidence="1">
    <location>
        <begin position="84"/>
        <end position="103"/>
    </location>
</feature>
<evidence type="ECO:0008006" key="3">
    <source>
        <dbReference type="Google" id="ProtNLM"/>
    </source>
</evidence>
<sequence length="240" mass="28610">MNIYLLKNILIQYPPYIIDLISYEGIRNLTITSLLIVCFLRLGRVLEMDKKLIMAKTICVITLIVTVSNHIIDYNNGNWDIYEDLPLHLCGMTNLITCFILFIPKNQKLFEFLFYCGFWGGLMAILTAQINDYDGSMFKYMQYYSSHGAIIFIPLFMFYHLEYKLSRFSWFKVLIILNILMLIIMPLNFKIGSNYMYLVEAPDIKNPLIFGEWPFYIINWEFFILILFYFSYLFFTRKKT</sequence>
<keyword evidence="1" id="KW-1133">Transmembrane helix</keyword>
<keyword evidence="1" id="KW-0472">Membrane</keyword>
<reference evidence="2" key="1">
    <citation type="submission" date="2018-05" db="EMBL/GenBank/DDBJ databases">
        <authorList>
            <person name="Lanie J.A."/>
            <person name="Ng W.-L."/>
            <person name="Kazmierczak K.M."/>
            <person name="Andrzejewski T.M."/>
            <person name="Davidsen T.M."/>
            <person name="Wayne K.J."/>
            <person name="Tettelin H."/>
            <person name="Glass J.I."/>
            <person name="Rusch D."/>
            <person name="Podicherti R."/>
            <person name="Tsui H.-C.T."/>
            <person name="Winkler M.E."/>
        </authorList>
    </citation>
    <scope>NUCLEOTIDE SEQUENCE</scope>
</reference>
<accession>A0A381NW49</accession>
<evidence type="ECO:0000256" key="1">
    <source>
        <dbReference type="SAM" id="Phobius"/>
    </source>
</evidence>
<feature type="transmembrane region" description="Helical" evidence="1">
    <location>
        <begin position="142"/>
        <end position="161"/>
    </location>
</feature>
<organism evidence="2">
    <name type="scientific">marine metagenome</name>
    <dbReference type="NCBI Taxonomy" id="408172"/>
    <lineage>
        <taxon>unclassified sequences</taxon>
        <taxon>metagenomes</taxon>
        <taxon>ecological metagenomes</taxon>
    </lineage>
</organism>
<keyword evidence="1" id="KW-0812">Transmembrane</keyword>
<protein>
    <recommendedName>
        <fullName evidence="3">TIGR02206 family membrane protein</fullName>
    </recommendedName>
</protein>
<evidence type="ECO:0000313" key="2">
    <source>
        <dbReference type="EMBL" id="SUZ58842.1"/>
    </source>
</evidence>
<feature type="transmembrane region" description="Helical" evidence="1">
    <location>
        <begin position="112"/>
        <end position="130"/>
    </location>
</feature>
<dbReference type="AlphaFoldDB" id="A0A381NW49"/>
<feature type="transmembrane region" description="Helical" evidence="1">
    <location>
        <begin position="213"/>
        <end position="235"/>
    </location>
</feature>
<proteinExistence type="predicted"/>